<comment type="caution">
    <text evidence="6">The sequence shown here is derived from an EMBL/GenBank/DDBJ whole genome shotgun (WGS) entry which is preliminary data.</text>
</comment>
<dbReference type="FunFam" id="1.10.10.10:FF:000001">
    <property type="entry name" value="LysR family transcriptional regulator"/>
    <property type="match status" value="1"/>
</dbReference>
<dbReference type="InterPro" id="IPR036390">
    <property type="entry name" value="WH_DNA-bd_sf"/>
</dbReference>
<gene>
    <name evidence="6" type="ORF">C5750_11725</name>
</gene>
<dbReference type="GO" id="GO:0003700">
    <property type="term" value="F:DNA-binding transcription factor activity"/>
    <property type="evidence" value="ECO:0007669"/>
    <property type="project" value="InterPro"/>
</dbReference>
<feature type="domain" description="HTH lysR-type" evidence="5">
    <location>
        <begin position="4"/>
        <end position="61"/>
    </location>
</feature>
<dbReference type="CDD" id="cd08422">
    <property type="entry name" value="PBP2_CrgA_like"/>
    <property type="match status" value="1"/>
</dbReference>
<dbReference type="OrthoDB" id="9812435at2"/>
<dbReference type="PANTHER" id="PTHR30537">
    <property type="entry name" value="HTH-TYPE TRANSCRIPTIONAL REGULATOR"/>
    <property type="match status" value="1"/>
</dbReference>
<dbReference type="InterPro" id="IPR036388">
    <property type="entry name" value="WH-like_DNA-bd_sf"/>
</dbReference>
<reference evidence="6 7" key="1">
    <citation type="submission" date="2018-02" db="EMBL/GenBank/DDBJ databases">
        <title>The draft genome of Phyllobacterium myrsinacearum DSM5892.</title>
        <authorList>
            <person name="Li L."/>
            <person name="Liu L."/>
            <person name="Zhang X."/>
            <person name="Wang T."/>
        </authorList>
    </citation>
    <scope>NUCLEOTIDE SEQUENCE [LARGE SCALE GENOMIC DNA]</scope>
    <source>
        <strain evidence="6 7">DSM 5892</strain>
    </source>
</reference>
<evidence type="ECO:0000256" key="3">
    <source>
        <dbReference type="ARBA" id="ARBA00023125"/>
    </source>
</evidence>
<dbReference type="PRINTS" id="PR00039">
    <property type="entry name" value="HTHLYSR"/>
</dbReference>
<accession>A0A2S9JIZ3</accession>
<evidence type="ECO:0000313" key="7">
    <source>
        <dbReference type="Proteomes" id="UP000238563"/>
    </source>
</evidence>
<protein>
    <submittedName>
        <fullName evidence="6">LysR family transcriptional regulator</fullName>
    </submittedName>
</protein>
<dbReference type="RefSeq" id="WP_105734082.1">
    <property type="nucleotide sequence ID" value="NZ_PVBT01000003.1"/>
</dbReference>
<dbReference type="Proteomes" id="UP000238563">
    <property type="component" value="Unassembled WGS sequence"/>
</dbReference>
<evidence type="ECO:0000256" key="4">
    <source>
        <dbReference type="ARBA" id="ARBA00023163"/>
    </source>
</evidence>
<evidence type="ECO:0000256" key="1">
    <source>
        <dbReference type="ARBA" id="ARBA00009437"/>
    </source>
</evidence>
<keyword evidence="3" id="KW-0238">DNA-binding</keyword>
<dbReference type="InterPro" id="IPR005119">
    <property type="entry name" value="LysR_subst-bd"/>
</dbReference>
<dbReference type="Pfam" id="PF00126">
    <property type="entry name" value="HTH_1"/>
    <property type="match status" value="1"/>
</dbReference>
<evidence type="ECO:0000259" key="5">
    <source>
        <dbReference type="PROSITE" id="PS50931"/>
    </source>
</evidence>
<organism evidence="6 7">
    <name type="scientific">Phyllobacterium myrsinacearum</name>
    <dbReference type="NCBI Taxonomy" id="28101"/>
    <lineage>
        <taxon>Bacteria</taxon>
        <taxon>Pseudomonadati</taxon>
        <taxon>Pseudomonadota</taxon>
        <taxon>Alphaproteobacteria</taxon>
        <taxon>Hyphomicrobiales</taxon>
        <taxon>Phyllobacteriaceae</taxon>
        <taxon>Phyllobacterium</taxon>
    </lineage>
</organism>
<keyword evidence="4" id="KW-0804">Transcription</keyword>
<dbReference type="Gene3D" id="1.10.10.10">
    <property type="entry name" value="Winged helix-like DNA-binding domain superfamily/Winged helix DNA-binding domain"/>
    <property type="match status" value="1"/>
</dbReference>
<keyword evidence="7" id="KW-1185">Reference proteome</keyword>
<dbReference type="AlphaFoldDB" id="A0A2S9JIZ3"/>
<dbReference type="InterPro" id="IPR000847">
    <property type="entry name" value="LysR_HTH_N"/>
</dbReference>
<proteinExistence type="inferred from homology"/>
<dbReference type="SUPFAM" id="SSF46785">
    <property type="entry name" value="Winged helix' DNA-binding domain"/>
    <property type="match status" value="1"/>
</dbReference>
<dbReference type="EMBL" id="PVBT01000003">
    <property type="protein sequence ID" value="PRD53069.1"/>
    <property type="molecule type" value="Genomic_DNA"/>
</dbReference>
<dbReference type="SUPFAM" id="SSF53850">
    <property type="entry name" value="Periplasmic binding protein-like II"/>
    <property type="match status" value="1"/>
</dbReference>
<dbReference type="GO" id="GO:0043565">
    <property type="term" value="F:sequence-specific DNA binding"/>
    <property type="evidence" value="ECO:0007669"/>
    <property type="project" value="TreeGrafter"/>
</dbReference>
<comment type="similarity">
    <text evidence="1">Belongs to the LysR transcriptional regulatory family.</text>
</comment>
<dbReference type="PROSITE" id="PS50931">
    <property type="entry name" value="HTH_LYSR"/>
    <property type="match status" value="1"/>
</dbReference>
<evidence type="ECO:0000313" key="6">
    <source>
        <dbReference type="EMBL" id="PRD53069.1"/>
    </source>
</evidence>
<dbReference type="Pfam" id="PF03466">
    <property type="entry name" value="LysR_substrate"/>
    <property type="match status" value="1"/>
</dbReference>
<dbReference type="Gene3D" id="3.40.190.290">
    <property type="match status" value="1"/>
</dbReference>
<evidence type="ECO:0000256" key="2">
    <source>
        <dbReference type="ARBA" id="ARBA00023015"/>
    </source>
</evidence>
<dbReference type="PANTHER" id="PTHR30537:SF66">
    <property type="entry name" value="IRON-REGULATED VIRULENCE REGULATORY PROTEIN IRGB"/>
    <property type="match status" value="1"/>
</dbReference>
<dbReference type="GO" id="GO:0006351">
    <property type="term" value="P:DNA-templated transcription"/>
    <property type="evidence" value="ECO:0007669"/>
    <property type="project" value="TreeGrafter"/>
</dbReference>
<sequence length="299" mass="32794">MPAVSFNRFIYFVTVVDMGSFTAAADRLGVAKAVVSHQLSRLEEELGTALLIRTTRRLRTTEAGRRFYERCIVVLREAENAIEEVSSETGTPVGTLMLTAPLDYGAKVVAPALALYLQRHPQMQANLTFTDVKFDLVDNELDLSIRVGWLEDSSAQARRIGTFEQHLVCSPAYAGQIGRVAHPGALEAAKWIANGALKEPLRWPFAKDDEKVVVTGKSVVSANGTEASYVCVLAGIGLAVMPDYQVVQDIAAGRLVRLLPGWSLPAGGIHAVYPPAKYRPARVRAFVDILEEMERERRS</sequence>
<dbReference type="InterPro" id="IPR058163">
    <property type="entry name" value="LysR-type_TF_proteobact-type"/>
</dbReference>
<name>A0A2S9JIZ3_9HYPH</name>
<keyword evidence="2" id="KW-0805">Transcription regulation</keyword>